<protein>
    <submittedName>
        <fullName evidence="4">Apolipoprotein L</fullName>
    </submittedName>
</protein>
<dbReference type="STRING" id="41447.ENSSDUP00000032339"/>
<dbReference type="OMA" id="WHLEMDS"/>
<feature type="transmembrane region" description="Helical" evidence="3">
    <location>
        <begin position="201"/>
        <end position="227"/>
    </location>
</feature>
<evidence type="ECO:0000256" key="2">
    <source>
        <dbReference type="SAM" id="MobiDB-lite"/>
    </source>
</evidence>
<dbReference type="Ensembl" id="ENSSDUT00000032894.1">
    <property type="protein sequence ID" value="ENSSDUP00000032339.1"/>
    <property type="gene ID" value="ENSSDUG00000023232.1"/>
</dbReference>
<name>A0A3B4VP75_SERDU</name>
<keyword evidence="3" id="KW-0472">Membrane</keyword>
<evidence type="ECO:0000256" key="1">
    <source>
        <dbReference type="ARBA" id="ARBA00010090"/>
    </source>
</evidence>
<keyword evidence="5" id="KW-1185">Reference proteome</keyword>
<evidence type="ECO:0000256" key="3">
    <source>
        <dbReference type="SAM" id="Phobius"/>
    </source>
</evidence>
<dbReference type="PANTHER" id="PTHR14096">
    <property type="entry name" value="APOLIPOPROTEIN L"/>
    <property type="match status" value="1"/>
</dbReference>
<keyword evidence="3" id="KW-0812">Transmembrane</keyword>
<dbReference type="GeneTree" id="ENSGT01030000234599"/>
<dbReference type="InterPro" id="IPR008405">
    <property type="entry name" value="ApoL"/>
</dbReference>
<keyword evidence="3" id="KW-1133">Transmembrane helix</keyword>
<reference evidence="4" key="2">
    <citation type="submission" date="2025-09" db="UniProtKB">
        <authorList>
            <consortium name="Ensembl"/>
        </authorList>
    </citation>
    <scope>IDENTIFICATION</scope>
</reference>
<organism evidence="4 5">
    <name type="scientific">Seriola dumerili</name>
    <name type="common">Greater amberjack</name>
    <name type="synonym">Caranx dumerili</name>
    <dbReference type="NCBI Taxonomy" id="41447"/>
    <lineage>
        <taxon>Eukaryota</taxon>
        <taxon>Metazoa</taxon>
        <taxon>Chordata</taxon>
        <taxon>Craniata</taxon>
        <taxon>Vertebrata</taxon>
        <taxon>Euteleostomi</taxon>
        <taxon>Actinopterygii</taxon>
        <taxon>Neopterygii</taxon>
        <taxon>Teleostei</taxon>
        <taxon>Neoteleostei</taxon>
        <taxon>Acanthomorphata</taxon>
        <taxon>Carangaria</taxon>
        <taxon>Carangiformes</taxon>
        <taxon>Carangidae</taxon>
        <taxon>Seriola</taxon>
    </lineage>
</organism>
<feature type="transmembrane region" description="Helical" evidence="3">
    <location>
        <begin position="173"/>
        <end position="195"/>
    </location>
</feature>
<dbReference type="GO" id="GO:0006869">
    <property type="term" value="P:lipid transport"/>
    <property type="evidence" value="ECO:0007669"/>
    <property type="project" value="InterPro"/>
</dbReference>
<reference evidence="4" key="1">
    <citation type="submission" date="2025-08" db="UniProtKB">
        <authorList>
            <consortium name="Ensembl"/>
        </authorList>
    </citation>
    <scope>IDENTIFICATION</scope>
</reference>
<dbReference type="Pfam" id="PF05461">
    <property type="entry name" value="ApoL"/>
    <property type="match status" value="1"/>
</dbReference>
<evidence type="ECO:0000313" key="5">
    <source>
        <dbReference type="Proteomes" id="UP000261420"/>
    </source>
</evidence>
<dbReference type="AlphaFoldDB" id="A0A3B4VP75"/>
<accession>A0A3B4VP75</accession>
<dbReference type="PANTHER" id="PTHR14096:SF57">
    <property type="entry name" value="APOLIPOPROTEIN L4"/>
    <property type="match status" value="1"/>
</dbReference>
<feature type="compositionally biased region" description="Basic and acidic residues" evidence="2">
    <location>
        <begin position="391"/>
        <end position="421"/>
    </location>
</feature>
<dbReference type="GO" id="GO:0005576">
    <property type="term" value="C:extracellular region"/>
    <property type="evidence" value="ECO:0007669"/>
    <property type="project" value="InterPro"/>
</dbReference>
<evidence type="ECO:0000313" key="4">
    <source>
        <dbReference type="Ensembl" id="ENSSDUP00000032339.1"/>
    </source>
</evidence>
<feature type="region of interest" description="Disordered" evidence="2">
    <location>
        <begin position="387"/>
        <end position="421"/>
    </location>
</feature>
<dbReference type="Proteomes" id="UP000261420">
    <property type="component" value="Unplaced"/>
</dbReference>
<dbReference type="GO" id="GO:0042157">
    <property type="term" value="P:lipoprotein metabolic process"/>
    <property type="evidence" value="ECO:0007669"/>
    <property type="project" value="InterPro"/>
</dbReference>
<sequence length="421" mass="46302">MNLCFGDRRRAKLQKELAAVLEDTVGGLEKLGCFLDAVGRLAVASLPVSTEENQVLRLPNGTILEHFEVLVIVTQIICPLLLEFKRDAQVFFLPRLQIMSHQLDKCIKTTQKICEELEKRDDQRFRLVFLLQEELCRRFITEFNKRRPRMRQFLHDLEDIADQLDKMKKTAKISGVAGGSVGAVGGVLSIVGLALTPVTAGVTLGLAMTGLSLGLTSLVTSAVTTTAETRVKRKHQKKASEVFQSFMEDVQRLQDCLQEATGQPVSRMEASKIDVAQGIPRVLTDIGGIGTNTETGVEGGALDACDVPQMTAARTGLITVSAFFLGFNILSICKNSLSLARAAKGGASQSIRATAKLWHLEMDSWEKICGSLCQSLSTSKNKAILDTPFYPEKKENKKERDTESTANDMNDKEQASKIKHM</sequence>
<proteinExistence type="inferred from homology"/>
<dbReference type="GO" id="GO:0016020">
    <property type="term" value="C:membrane"/>
    <property type="evidence" value="ECO:0007669"/>
    <property type="project" value="TreeGrafter"/>
</dbReference>
<dbReference type="GO" id="GO:0008289">
    <property type="term" value="F:lipid binding"/>
    <property type="evidence" value="ECO:0007669"/>
    <property type="project" value="InterPro"/>
</dbReference>
<comment type="similarity">
    <text evidence="1">Belongs to the apolipoprotein L family.</text>
</comment>